<dbReference type="AlphaFoldDB" id="A0A4Y1WWB5"/>
<name>A0A4Y1WWB5_9BACT</name>
<organism evidence="1 2">
    <name type="scientific">Alistipes communis</name>
    <dbReference type="NCBI Taxonomy" id="2585118"/>
    <lineage>
        <taxon>Bacteria</taxon>
        <taxon>Pseudomonadati</taxon>
        <taxon>Bacteroidota</taxon>
        <taxon>Bacteroidia</taxon>
        <taxon>Bacteroidales</taxon>
        <taxon>Rikenellaceae</taxon>
        <taxon>Alistipes</taxon>
    </lineage>
</organism>
<gene>
    <name evidence="1" type="ORF">A5CBH24_18590</name>
</gene>
<evidence type="ECO:0000313" key="1">
    <source>
        <dbReference type="EMBL" id="BBL04546.1"/>
    </source>
</evidence>
<evidence type="ECO:0000313" key="2">
    <source>
        <dbReference type="Proteomes" id="UP000318946"/>
    </source>
</evidence>
<keyword evidence="2" id="KW-1185">Reference proteome</keyword>
<reference evidence="2" key="1">
    <citation type="submission" date="2019-06" db="EMBL/GenBank/DDBJ databases">
        <title>Alistipes onderdonkii subsp. vulgaris subsp. nov., Alistipes dispar sp. nov. and Alistipes communis sp. nov., isolated from human faeces, and creation of Alistipes onderdonkii subsp. onderdonkii subsp. nov.</title>
        <authorList>
            <person name="Sakamoto M."/>
            <person name="Ikeyama N."/>
            <person name="Ogata Y."/>
            <person name="Suda W."/>
            <person name="Iino T."/>
            <person name="Hattori M."/>
            <person name="Ohkuma M."/>
        </authorList>
    </citation>
    <scope>NUCLEOTIDE SEQUENCE [LARGE SCALE GENOMIC DNA]</scope>
    <source>
        <strain evidence="2">5CBH24</strain>
    </source>
</reference>
<sequence>MALQVEIWVKSIIEGLFANNTFAARSVDHSEFVNEKTVHVPNAGAAPNVEKNRTVFPANVTERKDVDLIYQMDEFTVDPVRIPHAEQVELSYNKRESVTRQSRRKLAQDIYESIIYNWIPEGVKVVETLGEAVAAHIKEATGNRKRMTKQTVEELQTLFDEQDIPEEGRCILLDARMYNQLLNSLTDAERNGFLVCADPARGVIGKYLGFDFYKRSKVAKVATDGTLKPWSAANAATDCAAGLAWHEDCVSRALGDSLLFDDQGNPLYYGDIISFLQRAGGKSIRADKAGVVLIRQAAAE</sequence>
<protein>
    <recommendedName>
        <fullName evidence="3">Capsid protein</fullName>
    </recommendedName>
</protein>
<dbReference type="EMBL" id="AP019735">
    <property type="protein sequence ID" value="BBL04546.1"/>
    <property type="molecule type" value="Genomic_DNA"/>
</dbReference>
<dbReference type="GeneID" id="78342581"/>
<evidence type="ECO:0008006" key="3">
    <source>
        <dbReference type="Google" id="ProtNLM"/>
    </source>
</evidence>
<dbReference type="KEGG" id="acou:A5CBH24_18590"/>
<dbReference type="RefSeq" id="WP_244611560.1">
    <property type="nucleotide sequence ID" value="NZ_AP019735.1"/>
</dbReference>
<proteinExistence type="predicted"/>
<accession>A0A4Y1WWB5</accession>
<dbReference type="Proteomes" id="UP000318946">
    <property type="component" value="Chromosome"/>
</dbReference>